<dbReference type="Proteomes" id="UP000307087">
    <property type="component" value="Unassembled WGS sequence"/>
</dbReference>
<dbReference type="AlphaFoldDB" id="A0A4S8N119"/>
<keyword evidence="1" id="KW-0285">Flavoprotein</keyword>
<evidence type="ECO:0000313" key="5">
    <source>
        <dbReference type="EMBL" id="THV09447.1"/>
    </source>
</evidence>
<dbReference type="InterPro" id="IPR001155">
    <property type="entry name" value="OxRdtase_FMN_N"/>
</dbReference>
<comment type="caution">
    <text evidence="5">The sequence shown here is derived from an EMBL/GenBank/DDBJ whole genome shotgun (WGS) entry which is preliminary data.</text>
</comment>
<dbReference type="PANTHER" id="PTHR43656:SF2">
    <property type="entry name" value="BINDING OXIDOREDUCTASE, PUTATIVE (AFU_ORTHOLOGUE AFUA_2G08260)-RELATED"/>
    <property type="match status" value="1"/>
</dbReference>
<dbReference type="GO" id="GO:0010181">
    <property type="term" value="F:FMN binding"/>
    <property type="evidence" value="ECO:0007669"/>
    <property type="project" value="InterPro"/>
</dbReference>
<dbReference type="InterPro" id="IPR013785">
    <property type="entry name" value="Aldolase_TIM"/>
</dbReference>
<dbReference type="Gene3D" id="3.20.20.70">
    <property type="entry name" value="Aldolase class I"/>
    <property type="match status" value="1"/>
</dbReference>
<protein>
    <recommendedName>
        <fullName evidence="4">NADH:flavin oxidoreductase/NADH oxidase N-terminal domain-containing protein</fullName>
    </recommendedName>
</protein>
<evidence type="ECO:0000313" key="6">
    <source>
        <dbReference type="Proteomes" id="UP000307087"/>
    </source>
</evidence>
<feature type="region of interest" description="Disordered" evidence="3">
    <location>
        <begin position="1"/>
        <end position="45"/>
    </location>
</feature>
<evidence type="ECO:0000256" key="2">
    <source>
        <dbReference type="ARBA" id="ARBA00023002"/>
    </source>
</evidence>
<keyword evidence="6" id="KW-1185">Reference proteome</keyword>
<dbReference type="InterPro" id="IPR051799">
    <property type="entry name" value="NADH_flavin_oxidoreductase"/>
</dbReference>
<accession>A0A4S8N119</accession>
<dbReference type="EMBL" id="STGW01000013">
    <property type="protein sequence ID" value="THV09447.1"/>
    <property type="molecule type" value="Genomic_DNA"/>
</dbReference>
<evidence type="ECO:0000259" key="4">
    <source>
        <dbReference type="Pfam" id="PF00724"/>
    </source>
</evidence>
<evidence type="ECO:0000256" key="3">
    <source>
        <dbReference type="SAM" id="MobiDB-lite"/>
    </source>
</evidence>
<proteinExistence type="predicted"/>
<feature type="domain" description="NADH:flavin oxidoreductase/NADH oxidase N-terminal" evidence="4">
    <location>
        <begin position="66"/>
        <end position="394"/>
    </location>
</feature>
<evidence type="ECO:0000256" key="1">
    <source>
        <dbReference type="ARBA" id="ARBA00022630"/>
    </source>
</evidence>
<dbReference type="PANTHER" id="PTHR43656">
    <property type="entry name" value="BINDING OXIDOREDUCTASE, PUTATIVE (AFU_ORTHOLOGUE AFUA_2G08260)-RELATED"/>
    <property type="match status" value="1"/>
</dbReference>
<dbReference type="Pfam" id="PF00724">
    <property type="entry name" value="Oxidored_FMN"/>
    <property type="match status" value="1"/>
</dbReference>
<name>A0A4S8N119_9ACTN</name>
<dbReference type="SUPFAM" id="SSF51395">
    <property type="entry name" value="FMN-linked oxidoreductases"/>
    <property type="match status" value="1"/>
</dbReference>
<gene>
    <name evidence="5" type="ORF">E9934_16055</name>
</gene>
<sequence>MNSGSRPLRSARGGRSSALLPVRGVLTSRQRRRQGRVTATGVGRRASRLRSVPRIDEALTLPSGLTVPHRIVKAPMTENLADADNQPTAAHERLYRRWADGAAGGLLITGNLMVDRRFLERSRNIVADRHLDVAGLRRLRDAAGTAKVIAQLNHPGRQTNRFVAGRPVAPSAEAGAVPMMGLFGRPRELTSAEIEAIVVAFGEASARCEEAGLDGVQVHAAHGYLLAQFLSPHVNRRTDQWGGDVSSRARALLEAVRAARAATGSGFTVSVKLNSSDFRHGGFTEDDAEQVVRLLVDEGVDLIEISGGTYESPALFGEVPELADAAAGSVKEAYFAAFARRVRTTAGHVPLMLTGGIRTRAAIESLLADGGVDLIGLGRPLAVDPDLTRKLLEGADGVTLPRYTLPTVAGLAGESEWYETQIARIGAGKEPDPGLHAVTAAARFVGGEMARGLAGRRRRARLIAG</sequence>
<keyword evidence="2" id="KW-0560">Oxidoreductase</keyword>
<dbReference type="GO" id="GO:0016491">
    <property type="term" value="F:oxidoreductase activity"/>
    <property type="evidence" value="ECO:0007669"/>
    <property type="project" value="UniProtKB-KW"/>
</dbReference>
<organism evidence="5 6">
    <name type="scientific">Nocardioides caeni</name>
    <dbReference type="NCBI Taxonomy" id="574700"/>
    <lineage>
        <taxon>Bacteria</taxon>
        <taxon>Bacillati</taxon>
        <taxon>Actinomycetota</taxon>
        <taxon>Actinomycetes</taxon>
        <taxon>Propionibacteriales</taxon>
        <taxon>Nocardioidaceae</taxon>
        <taxon>Nocardioides</taxon>
    </lineage>
</organism>
<reference evidence="5 6" key="1">
    <citation type="journal article" date="2009" name="Int. J. Syst. Evol. Microbiol.">
        <title>Nocardioides caeni sp. nov., isolated from wastewater.</title>
        <authorList>
            <person name="Yoon J.H."/>
            <person name="Kang S.J."/>
            <person name="Park S."/>
            <person name="Kim W."/>
            <person name="Oh T.K."/>
        </authorList>
    </citation>
    <scope>NUCLEOTIDE SEQUENCE [LARGE SCALE GENOMIC DNA]</scope>
    <source>
        <strain evidence="5 6">DSM 23134</strain>
    </source>
</reference>